<gene>
    <name evidence="2" type="ORF">S12H4_30417</name>
</gene>
<reference evidence="2" key="1">
    <citation type="journal article" date="2014" name="Front. Microbiol.">
        <title>High frequency of phylogenetically diverse reductive dehalogenase-homologous genes in deep subseafloor sedimentary metagenomes.</title>
        <authorList>
            <person name="Kawai M."/>
            <person name="Futagami T."/>
            <person name="Toyoda A."/>
            <person name="Takaki Y."/>
            <person name="Nishi S."/>
            <person name="Hori S."/>
            <person name="Arai W."/>
            <person name="Tsubouchi T."/>
            <person name="Morono Y."/>
            <person name="Uchiyama I."/>
            <person name="Ito T."/>
            <person name="Fujiyama A."/>
            <person name="Inagaki F."/>
            <person name="Takami H."/>
        </authorList>
    </citation>
    <scope>NUCLEOTIDE SEQUENCE</scope>
    <source>
        <strain evidence="2">Expedition CK06-06</strain>
    </source>
</reference>
<comment type="caution">
    <text evidence="2">The sequence shown here is derived from an EMBL/GenBank/DDBJ whole genome shotgun (WGS) entry which is preliminary data.</text>
</comment>
<protein>
    <recommendedName>
        <fullName evidence="1">GAF domain-containing protein</fullName>
    </recommendedName>
</protein>
<dbReference type="Pfam" id="PF13185">
    <property type="entry name" value="GAF_2"/>
    <property type="match status" value="1"/>
</dbReference>
<dbReference type="SUPFAM" id="SSF55781">
    <property type="entry name" value="GAF domain-like"/>
    <property type="match status" value="1"/>
</dbReference>
<accession>X1SA47</accession>
<dbReference type="Gene3D" id="3.30.450.40">
    <property type="match status" value="1"/>
</dbReference>
<feature type="non-terminal residue" evidence="2">
    <location>
        <position position="172"/>
    </location>
</feature>
<dbReference type="EMBL" id="BARW01017640">
    <property type="protein sequence ID" value="GAI89853.1"/>
    <property type="molecule type" value="Genomic_DNA"/>
</dbReference>
<sequence>MVADITKSKRVEEGQELLHALDRRVKGFTVLNEISQIATGPHDLSEVLSNSLDKVRELMAVETAAIIFANEQKGEVTTVTHGDGLVRFLDKVKKLPADNSVTGRLALSGAPIVIGDTSKYSQLIDISIREEGLQSIAAVPLKSSGRVIGTLLVASRNLRNFSSEDISLLNTI</sequence>
<name>X1SA47_9ZZZZ</name>
<evidence type="ECO:0000313" key="2">
    <source>
        <dbReference type="EMBL" id="GAI89853.1"/>
    </source>
</evidence>
<dbReference type="AlphaFoldDB" id="X1SA47"/>
<proteinExistence type="predicted"/>
<organism evidence="2">
    <name type="scientific">marine sediment metagenome</name>
    <dbReference type="NCBI Taxonomy" id="412755"/>
    <lineage>
        <taxon>unclassified sequences</taxon>
        <taxon>metagenomes</taxon>
        <taxon>ecological metagenomes</taxon>
    </lineage>
</organism>
<dbReference type="InterPro" id="IPR029016">
    <property type="entry name" value="GAF-like_dom_sf"/>
</dbReference>
<feature type="domain" description="GAF" evidence="1">
    <location>
        <begin position="42"/>
        <end position="172"/>
    </location>
</feature>
<evidence type="ECO:0000259" key="1">
    <source>
        <dbReference type="Pfam" id="PF13185"/>
    </source>
</evidence>
<dbReference type="InterPro" id="IPR003018">
    <property type="entry name" value="GAF"/>
</dbReference>